<evidence type="ECO:0000256" key="6">
    <source>
        <dbReference type="ARBA" id="ARBA00022679"/>
    </source>
</evidence>
<feature type="transmembrane region" description="Helical" evidence="14">
    <location>
        <begin position="101"/>
        <end position="120"/>
    </location>
</feature>
<evidence type="ECO:0000256" key="7">
    <source>
        <dbReference type="ARBA" id="ARBA00022692"/>
    </source>
</evidence>
<feature type="transmembrane region" description="Helical" evidence="14">
    <location>
        <begin position="510"/>
        <end position="530"/>
    </location>
</feature>
<feature type="transmembrane region" description="Helical" evidence="14">
    <location>
        <begin position="220"/>
        <end position="242"/>
    </location>
</feature>
<dbReference type="RefSeq" id="WP_344978977.1">
    <property type="nucleotide sequence ID" value="NZ_BAABFN010000005.1"/>
</dbReference>
<evidence type="ECO:0000256" key="12">
    <source>
        <dbReference type="ARBA" id="ARBA00031899"/>
    </source>
</evidence>
<evidence type="ECO:0000256" key="3">
    <source>
        <dbReference type="ARBA" id="ARBA00012014"/>
    </source>
</evidence>
<keyword evidence="8 14" id="KW-1133">Transmembrane helix</keyword>
<comment type="caution">
    <text evidence="16">The sequence shown here is derived from an EMBL/GenBank/DDBJ whole genome shotgun (WGS) entry which is preliminary data.</text>
</comment>
<comment type="catalytic activity">
    <reaction evidence="13">
        <text>L-lysyl-tRNA(Lys) + a 1,2-diacyl-sn-glycero-3-phospho-(1'-sn-glycerol) = a 1,2-diacyl-sn-glycero-3-phospho-1'-(3'-O-L-lysyl)-sn-glycerol + tRNA(Lys)</text>
        <dbReference type="Rhea" id="RHEA:10668"/>
        <dbReference type="Rhea" id="RHEA-COMP:9696"/>
        <dbReference type="Rhea" id="RHEA-COMP:9697"/>
        <dbReference type="ChEBI" id="CHEBI:64716"/>
        <dbReference type="ChEBI" id="CHEBI:75792"/>
        <dbReference type="ChEBI" id="CHEBI:78442"/>
        <dbReference type="ChEBI" id="CHEBI:78529"/>
        <dbReference type="EC" id="2.3.2.3"/>
    </reaction>
</comment>
<feature type="transmembrane region" description="Helical" evidence="14">
    <location>
        <begin position="396"/>
        <end position="415"/>
    </location>
</feature>
<reference evidence="17" key="1">
    <citation type="journal article" date="2019" name="Int. J. Syst. Evol. Microbiol.">
        <title>The Global Catalogue of Microorganisms (GCM) 10K type strain sequencing project: providing services to taxonomists for standard genome sequencing and annotation.</title>
        <authorList>
            <consortium name="The Broad Institute Genomics Platform"/>
            <consortium name="The Broad Institute Genome Sequencing Center for Infectious Disease"/>
            <person name="Wu L."/>
            <person name="Ma J."/>
        </authorList>
    </citation>
    <scope>NUCLEOTIDE SEQUENCE [LARGE SCALE GENOMIC DNA]</scope>
    <source>
        <strain evidence="17">JCM 17664</strain>
    </source>
</reference>
<feature type="domain" description="Phosphatidylglycerol lysyltransferase C-terminal" evidence="15">
    <location>
        <begin position="553"/>
        <end position="845"/>
    </location>
</feature>
<feature type="transmembrane region" description="Helical" evidence="14">
    <location>
        <begin position="449"/>
        <end position="471"/>
    </location>
</feature>
<feature type="transmembrane region" description="Helical" evidence="14">
    <location>
        <begin position="421"/>
        <end position="437"/>
    </location>
</feature>
<evidence type="ECO:0000256" key="13">
    <source>
        <dbReference type="ARBA" id="ARBA00047540"/>
    </source>
</evidence>
<dbReference type="InterPro" id="IPR051211">
    <property type="entry name" value="PG_lysyltransferase"/>
</dbReference>
<sequence length="867" mass="97619">MSFLGWIKKKNGRDYFYWREILSVLFLLIGFYFFREQRAELARMPATLQHARPVWLLSGTLLGLCYIALQAFMYMACFSAVQARISFKSAVELFLKRNLIGIFLPAGGVTSQAFFTSITARQGVSHTKTGLASYLFVALGIASLSLVGLPVIFFLILDKGVAGKEVYSLLILLALTFLLGWITLSIYKKGWWFRRLGALSPGLELILSEISVQRIVGSRVWLALAVSLLIEGTGILQLFAAMQALSPAISLQAALLGYTVATLFLVLSPFLKGIGVIELALIYILTLYGFDAAGAASVTLLYRCFSFWLLVLAGLVSFLLSRGNLLLRIFPAVMIFILGLVNLVSGLSPVVHWRMRLIRSYLPIGTIHASNDFVIAAGVVLVVTAAFLLRGLRAAWVIALLVSLLSMVGHIFKAIDYEEAIFTALVAVVLMGTRSQYPVKSSRKRITAGIKIALLILLASLVFGVTGFYFLDKVHFGIDFGFSRSLGYTLQEFVLLDSGLVPHTRFAKGFLRVINVMGVGSLGFLFYTLIRPLVYRRSGSGEEAQFAYARSMVQQYGSSAVEYFKIYPDKLIFTSPRTEGFVSYKVANDFAITLGMPVCPPDPSSISRIMDDFERHCHEHGLRTAWYRIDEQRLPLFGERKRHALLIGQEAIVDVRAFTLEGKRRQNLRTARNYLVKRGYSLKILEPPVPANILQQMKAVSEDWLQHLNRTEMIFSQGMFLEAELKQQVTFLLEAPDGRIVAFLNLVPDGRPLEVRYDLIRKLPDEYAGCLDYLMVGLIDYCREKGYHYLNMGMAPMSGIEAPKNMQERTLKFAYEKIRRFAHYRGLRNFKEKFDPVWENKYLVYDHHFDLLLLPSALQKVMEAPVE</sequence>
<feature type="transmembrane region" description="Helical" evidence="14">
    <location>
        <begin position="373"/>
        <end position="389"/>
    </location>
</feature>
<evidence type="ECO:0000256" key="9">
    <source>
        <dbReference type="ARBA" id="ARBA00023098"/>
    </source>
</evidence>
<keyword evidence="11" id="KW-0046">Antibiotic resistance</keyword>
<dbReference type="EC" id="2.3.2.3" evidence="3"/>
<keyword evidence="10 14" id="KW-0472">Membrane</keyword>
<feature type="transmembrane region" description="Helical" evidence="14">
    <location>
        <begin position="169"/>
        <end position="187"/>
    </location>
</feature>
<accession>A0ABP8FV90</accession>
<keyword evidence="5" id="KW-1003">Cell membrane</keyword>
<evidence type="ECO:0000256" key="4">
    <source>
        <dbReference type="ARBA" id="ARBA00021546"/>
    </source>
</evidence>
<dbReference type="Proteomes" id="UP001501207">
    <property type="component" value="Unassembled WGS sequence"/>
</dbReference>
<dbReference type="Pfam" id="PF09924">
    <property type="entry name" value="LPG_synthase_C"/>
    <property type="match status" value="1"/>
</dbReference>
<evidence type="ECO:0000256" key="2">
    <source>
        <dbReference type="ARBA" id="ARBA00008627"/>
    </source>
</evidence>
<name>A0ABP8FV90_9BACT</name>
<feature type="transmembrane region" description="Helical" evidence="14">
    <location>
        <begin position="274"/>
        <end position="294"/>
    </location>
</feature>
<dbReference type="PANTHER" id="PTHR34697">
    <property type="entry name" value="PHOSPHATIDYLGLYCEROL LYSYLTRANSFERASE"/>
    <property type="match status" value="1"/>
</dbReference>
<comment type="subcellular location">
    <subcellularLocation>
        <location evidence="1">Cell membrane</location>
        <topology evidence="1">Multi-pass membrane protein</topology>
    </subcellularLocation>
</comment>
<dbReference type="InterPro" id="IPR024320">
    <property type="entry name" value="LPG_synthase_C"/>
</dbReference>
<keyword evidence="7 14" id="KW-0812">Transmembrane</keyword>
<feature type="transmembrane region" description="Helical" evidence="14">
    <location>
        <begin position="132"/>
        <end position="157"/>
    </location>
</feature>
<evidence type="ECO:0000256" key="10">
    <source>
        <dbReference type="ARBA" id="ARBA00023136"/>
    </source>
</evidence>
<keyword evidence="9" id="KW-0443">Lipid metabolism</keyword>
<evidence type="ECO:0000256" key="11">
    <source>
        <dbReference type="ARBA" id="ARBA00023251"/>
    </source>
</evidence>
<keyword evidence="6" id="KW-0808">Transferase</keyword>
<evidence type="ECO:0000313" key="16">
    <source>
        <dbReference type="EMBL" id="GAA4311714.1"/>
    </source>
</evidence>
<dbReference type="InterPro" id="IPR016181">
    <property type="entry name" value="Acyl_CoA_acyltransferase"/>
</dbReference>
<feature type="transmembrane region" description="Helical" evidence="14">
    <location>
        <begin position="332"/>
        <end position="353"/>
    </location>
</feature>
<organism evidence="16 17">
    <name type="scientific">Compostibacter hankyongensis</name>
    <dbReference type="NCBI Taxonomy" id="1007089"/>
    <lineage>
        <taxon>Bacteria</taxon>
        <taxon>Pseudomonadati</taxon>
        <taxon>Bacteroidota</taxon>
        <taxon>Chitinophagia</taxon>
        <taxon>Chitinophagales</taxon>
        <taxon>Chitinophagaceae</taxon>
        <taxon>Compostibacter</taxon>
    </lineage>
</organism>
<evidence type="ECO:0000256" key="1">
    <source>
        <dbReference type="ARBA" id="ARBA00004651"/>
    </source>
</evidence>
<gene>
    <name evidence="16" type="ORF">GCM10023143_20910</name>
</gene>
<evidence type="ECO:0000256" key="8">
    <source>
        <dbReference type="ARBA" id="ARBA00022989"/>
    </source>
</evidence>
<dbReference type="InterPro" id="IPR022791">
    <property type="entry name" value="L-PG_synthase/AglD"/>
</dbReference>
<evidence type="ECO:0000256" key="14">
    <source>
        <dbReference type="SAM" id="Phobius"/>
    </source>
</evidence>
<evidence type="ECO:0000256" key="5">
    <source>
        <dbReference type="ARBA" id="ARBA00022475"/>
    </source>
</evidence>
<evidence type="ECO:0000259" key="15">
    <source>
        <dbReference type="Pfam" id="PF09924"/>
    </source>
</evidence>
<feature type="transmembrane region" description="Helical" evidence="14">
    <location>
        <begin position="248"/>
        <end position="267"/>
    </location>
</feature>
<protein>
    <recommendedName>
        <fullName evidence="4">Phosphatidylglycerol lysyltransferase</fullName>
        <ecNumber evidence="3">2.3.2.3</ecNumber>
    </recommendedName>
    <alternativeName>
        <fullName evidence="12">Lysylphosphatidylglycerol synthase</fullName>
    </alternativeName>
</protein>
<dbReference type="PANTHER" id="PTHR34697:SF2">
    <property type="entry name" value="PHOSPHATIDYLGLYCEROL LYSYLTRANSFERASE"/>
    <property type="match status" value="1"/>
</dbReference>
<feature type="transmembrane region" description="Helical" evidence="14">
    <location>
        <begin position="54"/>
        <end position="81"/>
    </location>
</feature>
<keyword evidence="17" id="KW-1185">Reference proteome</keyword>
<proteinExistence type="inferred from homology"/>
<dbReference type="EMBL" id="BAABFN010000005">
    <property type="protein sequence ID" value="GAA4311714.1"/>
    <property type="molecule type" value="Genomic_DNA"/>
</dbReference>
<comment type="similarity">
    <text evidence="2">Belongs to the LPG synthase family.</text>
</comment>
<dbReference type="SUPFAM" id="SSF55729">
    <property type="entry name" value="Acyl-CoA N-acyltransferases (Nat)"/>
    <property type="match status" value="1"/>
</dbReference>
<evidence type="ECO:0000313" key="17">
    <source>
        <dbReference type="Proteomes" id="UP001501207"/>
    </source>
</evidence>
<feature type="transmembrane region" description="Helical" evidence="14">
    <location>
        <begin position="300"/>
        <end position="320"/>
    </location>
</feature>
<dbReference type="Pfam" id="PF03706">
    <property type="entry name" value="LPG_synthase_TM"/>
    <property type="match status" value="1"/>
</dbReference>
<feature type="transmembrane region" description="Helical" evidence="14">
    <location>
        <begin position="15"/>
        <end position="34"/>
    </location>
</feature>